<dbReference type="InterPro" id="IPR008023">
    <property type="entry name" value="DUF748"/>
</dbReference>
<dbReference type="RefSeq" id="WP_211536874.1">
    <property type="nucleotide sequence ID" value="NZ_JAGSSV010000015.1"/>
</dbReference>
<keyword evidence="2" id="KW-1133">Transmembrane helix</keyword>
<reference evidence="4" key="2">
    <citation type="submission" date="2023-07" db="EMBL/GenBank/DDBJ databases">
        <title>Marinomonas vulgaris A79, complete genome.</title>
        <authorList>
            <person name="Ying J.-J."/>
        </authorList>
    </citation>
    <scope>NUCLEOTIDE SEQUENCE [LARGE SCALE GENOMIC DNA]</scope>
    <source>
        <strain evidence="4">A79</strain>
    </source>
</reference>
<keyword evidence="4" id="KW-1185">Reference proteome</keyword>
<dbReference type="InterPro" id="IPR036737">
    <property type="entry name" value="OmpA-like_sf"/>
</dbReference>
<protein>
    <submittedName>
        <fullName evidence="3">DUF748 domain-containing protein</fullName>
    </submittedName>
</protein>
<dbReference type="Pfam" id="PF05359">
    <property type="entry name" value="DUF748"/>
    <property type="match status" value="1"/>
</dbReference>
<name>A0ABS5HDH4_9GAMM</name>
<comment type="caution">
    <text evidence="3">The sequence shown here is derived from an EMBL/GenBank/DDBJ whole genome shotgun (WGS) entry which is preliminary data.</text>
</comment>
<dbReference type="SUPFAM" id="SSF103088">
    <property type="entry name" value="OmpA-like"/>
    <property type="match status" value="1"/>
</dbReference>
<dbReference type="Gene3D" id="3.30.1330.60">
    <property type="entry name" value="OmpA-like domain"/>
    <property type="match status" value="1"/>
</dbReference>
<reference evidence="3 4" key="1">
    <citation type="submission" date="2021-04" db="EMBL/GenBank/DDBJ databases">
        <authorList>
            <person name="Sun C."/>
        </authorList>
    </citation>
    <scope>NUCLEOTIDE SEQUENCE [LARGE SCALE GENOMIC DNA]</scope>
    <source>
        <strain evidence="3 4">A79</strain>
    </source>
</reference>
<gene>
    <name evidence="3" type="ORF">J9B83_11400</name>
</gene>
<keyword evidence="2" id="KW-0812">Transmembrane</keyword>
<feature type="compositionally biased region" description="Low complexity" evidence="1">
    <location>
        <begin position="842"/>
        <end position="855"/>
    </location>
</feature>
<evidence type="ECO:0000256" key="2">
    <source>
        <dbReference type="SAM" id="Phobius"/>
    </source>
</evidence>
<keyword evidence="2" id="KW-0472">Membrane</keyword>
<proteinExistence type="predicted"/>
<dbReference type="Proteomes" id="UP000679722">
    <property type="component" value="Unassembled WGS sequence"/>
</dbReference>
<evidence type="ECO:0000313" key="4">
    <source>
        <dbReference type="Proteomes" id="UP000679722"/>
    </source>
</evidence>
<evidence type="ECO:0000256" key="1">
    <source>
        <dbReference type="SAM" id="MobiDB-lite"/>
    </source>
</evidence>
<accession>A0ABS5HDH4</accession>
<evidence type="ECO:0000313" key="3">
    <source>
        <dbReference type="EMBL" id="MBR7889547.1"/>
    </source>
</evidence>
<dbReference type="EMBL" id="JAGSSV010000015">
    <property type="protein sequence ID" value="MBR7889547.1"/>
    <property type="molecule type" value="Genomic_DNA"/>
</dbReference>
<feature type="compositionally biased region" description="Low complexity" evidence="1">
    <location>
        <begin position="134"/>
        <end position="143"/>
    </location>
</feature>
<feature type="region of interest" description="Disordered" evidence="1">
    <location>
        <begin position="128"/>
        <end position="157"/>
    </location>
</feature>
<feature type="transmembrane region" description="Helical" evidence="2">
    <location>
        <begin position="12"/>
        <end position="33"/>
    </location>
</feature>
<sequence length="1214" mass="133269">MITRRHIRHFVFYPFSALTGLITVTWFVTPYVAEHVLTSYFKEQNLALSISSLSVDFFPPRIDLKNVVISDETQDTFTLERALFKVEMWPLFTKTVRISEAQITGLTLDLKQKENDWIVAGINTTQYRTDNSDTDSGSDTPDSNASDETVDASDQNQSTPWSIILPSFSFTDSQVNLARQPDLTTDSMEDTFTLSSLKLNNVSGKGLNWKGKIALATGVNASILSLNSQFNYTPEQTKADIRLDKTRLLIEDFRHFIPAPFQQSKGQLDLEIGLTLALQQADDILSVDTQNLNISANASDLELFTSDNADNRITSKSTAVSLVAPSFQYSDEEHLSGEGKLSVRSELTSLLQNEQRLGFDSLQLNAPFNAEKSGKQASMTGTVNVQSDKLAFSQNDQTLEYSQLSLNSPVKIQQDDQALSATGHLNLQIQDPAFQQADQNAQLKSLSLDAPFNIKQDDLGIAATGALDLTLLNTLFTQADQKAQFESFTLRSPFDVKQNDTGIDAIVDLTADLQKALFSQGNQQVELDQLQLVTPFTFTQGENALSASGSLDIKAINADLAQADQTVRFENATLTTPFDISQNNTGLTATLAETQLNLNTLSLAMTDLALQNQTLQLSLNQVAFSMDDKQDITLSLATTLESSGFDVQQANNKATFDRFALTNTLDLQKKGDALLLQNSQLETRIDGLRASQDEQRILLDSALLTADAFNVDIQGEQAPAINGDNVTFSSAALDTFLSPEQRAASWSSADVSGVSFSQQGDLFELALAQLNIDNLTVSEFLSDTTPSPLPPLSKITKISVTDVNADQEGAKIKQITLDSFDIKAFIGEQKQLENLVFVSEETPTSSDNTSTNVNTDGISTEKTDAPEQTAAIKAPYYIILDAYDTTGESKISVQDKSIAPMLQRSVEIDTLSLRNLNTRDKQQATVLAFKARNDKYATLSGDVTLWPLADRLTLNSEFVVREAELPPFSSYIASVLGYQIDSGQLDLDLTLNAKEGVLDGKSNIVLREFELGGRKESSSVIKAGAVPLNIAVGILKDSDNNIDLDIPFSGDIDNPEFGWRDFLFLPVRKALYTASSSYLMQTFIPYANVISIAQFAGDQLLKIRVEPLIFEPEADTLSEAQDPFLTQLAALMKDKKDSQLKACGITSYRDLGFETPPSELDSETQARGKALALLRANELKDYLVKADIPSSRVFVCSPEIDLSKNSKPRIELNF</sequence>
<feature type="region of interest" description="Disordered" evidence="1">
    <location>
        <begin position="840"/>
        <end position="861"/>
    </location>
</feature>
<feature type="compositionally biased region" description="Polar residues" evidence="1">
    <location>
        <begin position="144"/>
        <end position="157"/>
    </location>
</feature>
<organism evidence="3 4">
    <name type="scientific">Marinomonas vulgaris</name>
    <dbReference type="NCBI Taxonomy" id="2823372"/>
    <lineage>
        <taxon>Bacteria</taxon>
        <taxon>Pseudomonadati</taxon>
        <taxon>Pseudomonadota</taxon>
        <taxon>Gammaproteobacteria</taxon>
        <taxon>Oceanospirillales</taxon>
        <taxon>Oceanospirillaceae</taxon>
        <taxon>Marinomonas</taxon>
    </lineage>
</organism>